<sequence length="343" mass="37515">MSESHSKIITNIKAELGSRLTIMGHHYQNDHVIQHCDLRGDSLELARKVPGLKSEYIVFCGVSFMAETAAMLASDQQKVILPAPEAGCVMSDMAPWALLDAVMRKLTADGRRVTPLAYVNTEAAIKSVVANYGGSVCTSANAETMLKWAREQGDGVLFLPDANLGMNTANRLGIPESKWARLDVSGMAKNLNPEDLADKEMLLWPGLCVIHKRFKAEQIDEIRHRDPDALVVVHPECHPDVVAKADADGSTSFIIKYVEEAPPGAAIYIGTEINLVERLAKQYRNEKLVRPLYPSRCLNMAKTTEEVLAATLQDLDGIDAVTVPGDVAHKATVAIERMLDICS</sequence>
<dbReference type="OrthoDB" id="9801204at2"/>
<evidence type="ECO:0000313" key="11">
    <source>
        <dbReference type="EMBL" id="BBD07759.1"/>
    </source>
</evidence>
<dbReference type="EC" id="2.5.1.72" evidence="3 10"/>
<gene>
    <name evidence="11" type="ORF">DFE_1033</name>
</gene>
<dbReference type="InterPro" id="IPR036094">
    <property type="entry name" value="NadA_sf"/>
</dbReference>
<evidence type="ECO:0000256" key="2">
    <source>
        <dbReference type="ARBA" id="ARBA00005065"/>
    </source>
</evidence>
<dbReference type="PANTHER" id="PTHR30573:SF0">
    <property type="entry name" value="QUINOLINATE SYNTHASE, CHLOROPLASTIC"/>
    <property type="match status" value="1"/>
</dbReference>
<proteinExistence type="predicted"/>
<dbReference type="Proteomes" id="UP000269883">
    <property type="component" value="Chromosome"/>
</dbReference>
<evidence type="ECO:0000256" key="7">
    <source>
        <dbReference type="ARBA" id="ARBA00022723"/>
    </source>
</evidence>
<evidence type="ECO:0000256" key="3">
    <source>
        <dbReference type="ARBA" id="ARBA00012669"/>
    </source>
</evidence>
<keyword evidence="7" id="KW-0479">Metal-binding</keyword>
<dbReference type="NCBIfam" id="NF006883">
    <property type="entry name" value="PRK09375.2-4"/>
    <property type="match status" value="1"/>
</dbReference>
<evidence type="ECO:0000256" key="5">
    <source>
        <dbReference type="ARBA" id="ARBA00022642"/>
    </source>
</evidence>
<dbReference type="GO" id="GO:0046872">
    <property type="term" value="F:metal ion binding"/>
    <property type="evidence" value="ECO:0007669"/>
    <property type="project" value="UniProtKB-KW"/>
</dbReference>
<dbReference type="InterPro" id="IPR003473">
    <property type="entry name" value="NadA"/>
</dbReference>
<keyword evidence="6" id="KW-0808">Transferase</keyword>
<dbReference type="AlphaFoldDB" id="A0A2Z6AWX9"/>
<dbReference type="UniPathway" id="UPA00253">
    <property type="reaction ID" value="UER00327"/>
</dbReference>
<keyword evidence="12" id="KW-1185">Reference proteome</keyword>
<reference evidence="11 12" key="1">
    <citation type="journal article" date="2018" name="Sci. Adv.">
        <title>Multi-heme cytochromes provide a pathway for survival in energy-limited environments.</title>
        <authorList>
            <person name="Deng X."/>
            <person name="Dohmae N."/>
            <person name="Nealson K.H."/>
            <person name="Hashimoto K."/>
            <person name="Okamoto A."/>
        </authorList>
    </citation>
    <scope>NUCLEOTIDE SEQUENCE [LARGE SCALE GENOMIC DNA]</scope>
    <source>
        <strain evidence="11 12">IS5</strain>
    </source>
</reference>
<dbReference type="Pfam" id="PF02445">
    <property type="entry name" value="NadA"/>
    <property type="match status" value="1"/>
</dbReference>
<dbReference type="NCBIfam" id="TIGR00550">
    <property type="entry name" value="nadA"/>
    <property type="match status" value="1"/>
</dbReference>
<evidence type="ECO:0000256" key="8">
    <source>
        <dbReference type="ARBA" id="ARBA00023004"/>
    </source>
</evidence>
<evidence type="ECO:0000256" key="6">
    <source>
        <dbReference type="ARBA" id="ARBA00022679"/>
    </source>
</evidence>
<comment type="cofactor">
    <cofactor evidence="1">
        <name>[4Fe-4S] cluster</name>
        <dbReference type="ChEBI" id="CHEBI:49883"/>
    </cofactor>
</comment>
<keyword evidence="9" id="KW-0411">Iron-sulfur</keyword>
<accession>A0A2Z6AWX9</accession>
<keyword evidence="4" id="KW-0004">4Fe-4S</keyword>
<dbReference type="EMBL" id="AP017378">
    <property type="protein sequence ID" value="BBD07759.1"/>
    <property type="molecule type" value="Genomic_DNA"/>
</dbReference>
<keyword evidence="8" id="KW-0408">Iron</keyword>
<dbReference type="GO" id="GO:0051539">
    <property type="term" value="F:4 iron, 4 sulfur cluster binding"/>
    <property type="evidence" value="ECO:0007669"/>
    <property type="project" value="UniProtKB-KW"/>
</dbReference>
<comment type="pathway">
    <text evidence="2">Cofactor biosynthesis; NAD(+) biosynthesis; quinolinate from iminoaspartate: step 1/1.</text>
</comment>
<keyword evidence="5" id="KW-0662">Pyridine nucleotide biosynthesis</keyword>
<dbReference type="KEGG" id="dfl:DFE_1033"/>
<evidence type="ECO:0000256" key="4">
    <source>
        <dbReference type="ARBA" id="ARBA00022485"/>
    </source>
</evidence>
<organism evidence="11 12">
    <name type="scientific">Desulfovibrio ferrophilus</name>
    <dbReference type="NCBI Taxonomy" id="241368"/>
    <lineage>
        <taxon>Bacteria</taxon>
        <taxon>Pseudomonadati</taxon>
        <taxon>Thermodesulfobacteriota</taxon>
        <taxon>Desulfovibrionia</taxon>
        <taxon>Desulfovibrionales</taxon>
        <taxon>Desulfovibrionaceae</taxon>
        <taxon>Desulfovibrio</taxon>
    </lineage>
</organism>
<protein>
    <recommendedName>
        <fullName evidence="3 10">Quinolinate synthase</fullName>
        <ecNumber evidence="3 10">2.5.1.72</ecNumber>
    </recommendedName>
</protein>
<evidence type="ECO:0000313" key="12">
    <source>
        <dbReference type="Proteomes" id="UP000269883"/>
    </source>
</evidence>
<dbReference type="PANTHER" id="PTHR30573">
    <property type="entry name" value="QUINOLINATE SYNTHETASE A"/>
    <property type="match status" value="1"/>
</dbReference>
<dbReference type="SUPFAM" id="SSF142754">
    <property type="entry name" value="NadA-like"/>
    <property type="match status" value="1"/>
</dbReference>
<dbReference type="GO" id="GO:0034628">
    <property type="term" value="P:'de novo' NAD+ biosynthetic process from L-aspartate"/>
    <property type="evidence" value="ECO:0007669"/>
    <property type="project" value="TreeGrafter"/>
</dbReference>
<evidence type="ECO:0000256" key="10">
    <source>
        <dbReference type="NCBIfam" id="TIGR00550"/>
    </source>
</evidence>
<evidence type="ECO:0000256" key="9">
    <source>
        <dbReference type="ARBA" id="ARBA00023014"/>
    </source>
</evidence>
<dbReference type="Gene3D" id="3.40.50.10800">
    <property type="entry name" value="NadA-like"/>
    <property type="match status" value="3"/>
</dbReference>
<evidence type="ECO:0000256" key="1">
    <source>
        <dbReference type="ARBA" id="ARBA00001966"/>
    </source>
</evidence>
<dbReference type="GO" id="GO:0008987">
    <property type="term" value="F:quinolinate synthetase A activity"/>
    <property type="evidence" value="ECO:0007669"/>
    <property type="project" value="UniProtKB-UniRule"/>
</dbReference>
<name>A0A2Z6AWX9_9BACT</name>
<dbReference type="RefSeq" id="WP_126377286.1">
    <property type="nucleotide sequence ID" value="NZ_AP017378.1"/>
</dbReference>